<evidence type="ECO:0000256" key="2">
    <source>
        <dbReference type="ARBA" id="ARBA00007258"/>
    </source>
</evidence>
<evidence type="ECO:0000313" key="9">
    <source>
        <dbReference type="RefSeq" id="XP_035300003.1"/>
    </source>
</evidence>
<dbReference type="RefSeq" id="XP_035300003.1">
    <property type="nucleotide sequence ID" value="XM_035444112.1"/>
</dbReference>
<dbReference type="Proteomes" id="UP001108280">
    <property type="component" value="Chromosome 4"/>
</dbReference>
<dbReference type="SUPFAM" id="SSF111423">
    <property type="entry name" value="Resistin"/>
    <property type="match status" value="1"/>
</dbReference>
<dbReference type="KEGG" id="cge:100756917"/>
<feature type="chain" id="PRO_5039940761" evidence="7">
    <location>
        <begin position="43"/>
        <end position="130"/>
    </location>
</feature>
<keyword evidence="4" id="KW-0372">Hormone</keyword>
<keyword evidence="8" id="KW-1185">Reference proteome</keyword>
<sequence length="130" mass="14157">MQMWNEHFPPSTRTLTFNRMKTTTCCLLISICLLQLMVPMNTENTLDSLLEEKIKKLIGCGDDCTSTVTKTLSCTSIQASGRRASCPPGTVVTGCACGYGCGSWDIQNGNTCHCQCSVMDWATARCCQLA</sequence>
<reference evidence="8" key="1">
    <citation type="journal article" date="2018" name="Biotechnol. Bioeng.">
        <title>A reference genome of the Chinese hamster based on a hybrid assembly strategy.</title>
        <authorList>
            <person name="Rupp O."/>
            <person name="MacDonald M.L."/>
            <person name="Li S."/>
            <person name="Dhiman H."/>
            <person name="Polson S."/>
            <person name="Griep S."/>
            <person name="Heffner K."/>
            <person name="Hernandez I."/>
            <person name="Brinkrolf K."/>
            <person name="Jadhav V."/>
            <person name="Samoudi M."/>
            <person name="Hao H."/>
            <person name="Kingham B."/>
            <person name="Goesmann A."/>
            <person name="Betenbaugh M.J."/>
            <person name="Lewis N.E."/>
            <person name="Borth N."/>
            <person name="Lee K.H."/>
        </authorList>
    </citation>
    <scope>NUCLEOTIDE SEQUENCE [LARGE SCALE GENOMIC DNA]</scope>
    <source>
        <strain evidence="8">17A/GY</strain>
    </source>
</reference>
<evidence type="ECO:0000256" key="5">
    <source>
        <dbReference type="ARBA" id="ARBA00022729"/>
    </source>
</evidence>
<dbReference type="Gene3D" id="2.60.40.4230">
    <property type="entry name" value="Resistin head domain"/>
    <property type="match status" value="1"/>
</dbReference>
<accession>A0A9J7GZE1</accession>
<dbReference type="GO" id="GO:0005615">
    <property type="term" value="C:extracellular space"/>
    <property type="evidence" value="ECO:0007669"/>
    <property type="project" value="TreeGrafter"/>
</dbReference>
<protein>
    <submittedName>
        <fullName evidence="9">Resistin-like gamma</fullName>
    </submittedName>
</protein>
<evidence type="ECO:0000256" key="6">
    <source>
        <dbReference type="ARBA" id="ARBA00023157"/>
    </source>
</evidence>
<dbReference type="PANTHER" id="PTHR21101">
    <property type="entry name" value="RESISTIN"/>
    <property type="match status" value="1"/>
</dbReference>
<evidence type="ECO:0000256" key="7">
    <source>
        <dbReference type="SAM" id="SignalP"/>
    </source>
</evidence>
<dbReference type="PANTHER" id="PTHR21101:SF13">
    <property type="entry name" value="RESISTIN-LIKE BETA"/>
    <property type="match status" value="1"/>
</dbReference>
<keyword evidence="3" id="KW-0964">Secreted</keyword>
<evidence type="ECO:0000313" key="8">
    <source>
        <dbReference type="Proteomes" id="UP001108280"/>
    </source>
</evidence>
<dbReference type="Pfam" id="PF06954">
    <property type="entry name" value="Resistin"/>
    <property type="match status" value="1"/>
</dbReference>
<dbReference type="InterPro" id="IPR009714">
    <property type="entry name" value="RELM"/>
</dbReference>
<keyword evidence="5 7" id="KW-0732">Signal</keyword>
<comment type="subcellular location">
    <subcellularLocation>
        <location evidence="1">Secreted</location>
    </subcellularLocation>
</comment>
<evidence type="ECO:0000256" key="1">
    <source>
        <dbReference type="ARBA" id="ARBA00004613"/>
    </source>
</evidence>
<reference evidence="8" key="2">
    <citation type="journal article" date="2020" name="Biotechnol. Bioeng.">
        <title>Chromosome-scale scaffolds for the Chinese hamster reference genome assembly to facilitate the study of the CHO epigenome.</title>
        <authorList>
            <person name="Hilliard W."/>
            <person name="MacDonald M."/>
            <person name="Lee K.H."/>
        </authorList>
    </citation>
    <scope>NUCLEOTIDE SEQUENCE [LARGE SCALE GENOMIC DNA]</scope>
    <source>
        <strain evidence="8">17A/GY</strain>
    </source>
</reference>
<reference evidence="9" key="3">
    <citation type="submission" date="2025-08" db="UniProtKB">
        <authorList>
            <consortium name="RefSeq"/>
        </authorList>
    </citation>
    <scope>IDENTIFICATION</scope>
    <source>
        <strain evidence="9">17A/GY</strain>
        <tissue evidence="9">Liver</tissue>
    </source>
</reference>
<dbReference type="FunFam" id="2.60.40.4230:FF:000001">
    <property type="entry name" value="Resistin-like beta"/>
    <property type="match status" value="1"/>
</dbReference>
<dbReference type="GO" id="GO:0005179">
    <property type="term" value="F:hormone activity"/>
    <property type="evidence" value="ECO:0007669"/>
    <property type="project" value="UniProtKB-KW"/>
</dbReference>
<comment type="similarity">
    <text evidence="2">Belongs to the resistin/FIZZ family.</text>
</comment>
<dbReference type="GeneID" id="100756917"/>
<keyword evidence="6" id="KW-1015">Disulfide bond</keyword>
<organism evidence="8 9">
    <name type="scientific">Cricetulus griseus</name>
    <name type="common">Chinese hamster</name>
    <name type="synonym">Cricetulus barabensis griseus</name>
    <dbReference type="NCBI Taxonomy" id="10029"/>
    <lineage>
        <taxon>Eukaryota</taxon>
        <taxon>Metazoa</taxon>
        <taxon>Chordata</taxon>
        <taxon>Craniata</taxon>
        <taxon>Vertebrata</taxon>
        <taxon>Euteleostomi</taxon>
        <taxon>Mammalia</taxon>
        <taxon>Eutheria</taxon>
        <taxon>Euarchontoglires</taxon>
        <taxon>Glires</taxon>
        <taxon>Rodentia</taxon>
        <taxon>Myomorpha</taxon>
        <taxon>Muroidea</taxon>
        <taxon>Cricetidae</taxon>
        <taxon>Cricetinae</taxon>
        <taxon>Cricetulus</taxon>
    </lineage>
</organism>
<name>A0A9J7GZE1_CRIGR</name>
<proteinExistence type="inferred from homology"/>
<dbReference type="OrthoDB" id="10065422at2759"/>
<gene>
    <name evidence="9" type="primary">LOC100756917</name>
</gene>
<dbReference type="InterPro" id="IPR036262">
    <property type="entry name" value="Resistin-like_sf"/>
</dbReference>
<evidence type="ECO:0000256" key="4">
    <source>
        <dbReference type="ARBA" id="ARBA00022702"/>
    </source>
</evidence>
<evidence type="ECO:0000256" key="3">
    <source>
        <dbReference type="ARBA" id="ARBA00022525"/>
    </source>
</evidence>
<dbReference type="CDD" id="cd16333">
    <property type="entry name" value="RELM"/>
    <property type="match status" value="1"/>
</dbReference>
<feature type="signal peptide" evidence="7">
    <location>
        <begin position="1"/>
        <end position="42"/>
    </location>
</feature>
<dbReference type="AlphaFoldDB" id="A0A9J7GZE1"/>